<protein>
    <submittedName>
        <fullName evidence="1">Putative excisionase</fullName>
    </submittedName>
</protein>
<dbReference type="AlphaFoldDB" id="A0A332WGY7"/>
<evidence type="ECO:0000313" key="2">
    <source>
        <dbReference type="Proteomes" id="UP000255239"/>
    </source>
</evidence>
<dbReference type="Gene3D" id="1.10.1660.60">
    <property type="entry name" value="Putative excisionased domain DUF1233"/>
    <property type="match status" value="1"/>
</dbReference>
<dbReference type="RefSeq" id="WP_004179593.1">
    <property type="nucleotide sequence ID" value="NZ_BAACAB010000013.1"/>
</dbReference>
<sequence>MAQIIFNEEWMVEKALMARTGLGARQIESYRQGAWIEGVHFKRVSPSGEKTLRGTTWYNYPEINKFIRDS</sequence>
<gene>
    <name evidence="1" type="ORF">NCTC11679_03133</name>
</gene>
<dbReference type="Proteomes" id="UP000255239">
    <property type="component" value="Unassembled WGS sequence"/>
</dbReference>
<name>A0A332WGY7_KLEPN</name>
<dbReference type="InterPro" id="IPR038146">
    <property type="entry name" value="933W_put_Xis_sf"/>
</dbReference>
<reference evidence="1 2" key="1">
    <citation type="submission" date="2018-06" db="EMBL/GenBank/DDBJ databases">
        <authorList>
            <consortium name="Pathogen Informatics"/>
            <person name="Doyle S."/>
        </authorList>
    </citation>
    <scope>NUCLEOTIDE SEQUENCE [LARGE SCALE GENOMIC DNA]</scope>
    <source>
        <strain evidence="1 2">NCTC11679</strain>
    </source>
</reference>
<dbReference type="EMBL" id="UGMG01000001">
    <property type="protein sequence ID" value="STV64653.1"/>
    <property type="molecule type" value="Genomic_DNA"/>
</dbReference>
<dbReference type="Pfam" id="PF06806">
    <property type="entry name" value="DUF1233"/>
    <property type="match status" value="1"/>
</dbReference>
<dbReference type="SMR" id="A0A332WGY7"/>
<proteinExistence type="predicted"/>
<dbReference type="InterPro" id="IPR009634">
    <property type="entry name" value="Put_exci"/>
</dbReference>
<accession>A0A332WGY7</accession>
<evidence type="ECO:0000313" key="1">
    <source>
        <dbReference type="EMBL" id="STV64653.1"/>
    </source>
</evidence>
<organism evidence="1 2">
    <name type="scientific">Klebsiella pneumoniae</name>
    <dbReference type="NCBI Taxonomy" id="573"/>
    <lineage>
        <taxon>Bacteria</taxon>
        <taxon>Pseudomonadati</taxon>
        <taxon>Pseudomonadota</taxon>
        <taxon>Gammaproteobacteria</taxon>
        <taxon>Enterobacterales</taxon>
        <taxon>Enterobacteriaceae</taxon>
        <taxon>Klebsiella/Raoultella group</taxon>
        <taxon>Klebsiella</taxon>
        <taxon>Klebsiella pneumoniae complex</taxon>
    </lineage>
</organism>